<dbReference type="EMBL" id="CP157675">
    <property type="protein sequence ID" value="XBP69225.1"/>
    <property type="molecule type" value="Genomic_DNA"/>
</dbReference>
<proteinExistence type="inferred from homology"/>
<dbReference type="PANTHER" id="PTHR42928:SF5">
    <property type="entry name" value="BLR1237 PROTEIN"/>
    <property type="match status" value="1"/>
</dbReference>
<evidence type="ECO:0000256" key="1">
    <source>
        <dbReference type="ARBA" id="ARBA00006987"/>
    </source>
</evidence>
<dbReference type="Gene3D" id="3.40.190.150">
    <property type="entry name" value="Bordetella uptake gene, domain 1"/>
    <property type="match status" value="1"/>
</dbReference>
<organism evidence="3">
    <name type="scientific">Polaromonas hydrogenivorans</name>
    <dbReference type="NCBI Taxonomy" id="335476"/>
    <lineage>
        <taxon>Bacteria</taxon>
        <taxon>Pseudomonadati</taxon>
        <taxon>Pseudomonadota</taxon>
        <taxon>Betaproteobacteria</taxon>
        <taxon>Burkholderiales</taxon>
        <taxon>Comamonadaceae</taxon>
        <taxon>Polaromonas</taxon>
    </lineage>
</organism>
<dbReference type="CDD" id="cd07012">
    <property type="entry name" value="PBP2_Bug_TTT"/>
    <property type="match status" value="1"/>
</dbReference>
<sequence>MKLIYRFSWLKSLLCSGLLAATGAQAQTPAALAAWPVANKTISIVSAYPAGGSSDVLARAIGEKLTEKFKVPVIVENKAGGGGQIAAAYIKQQAADGHTIWLGDIGPFVTNQYVYKKLNYDMRKDFTALAKLVDVPVFLVVPTNSPFKTLDDLIKESKTRPNGLNYGSQGPGLGGHIYGELFKREVQGNFNHVPYKGSMPGLMDLIGGQIDLMHDNVLTSGPLVKDGKVRALAVRATHRVTQFPGVPTMPELGLGNINHVLWFGAVVKADTPPAVVKKISQELIAAIRHPDVAKRFTDMGLEISTQSPEEFQKFLGAEQDKWSRLIRETKITLD</sequence>
<gene>
    <name evidence="3" type="ORF">ABLV49_15130</name>
</gene>
<evidence type="ECO:0000313" key="3">
    <source>
        <dbReference type="EMBL" id="XBP69225.1"/>
    </source>
</evidence>
<protein>
    <submittedName>
        <fullName evidence="3">Tripartite tricarboxylate transporter substrate binding protein</fullName>
    </submittedName>
</protein>
<dbReference type="PANTHER" id="PTHR42928">
    <property type="entry name" value="TRICARBOXYLATE-BINDING PROTEIN"/>
    <property type="match status" value="1"/>
</dbReference>
<dbReference type="InterPro" id="IPR042100">
    <property type="entry name" value="Bug_dom1"/>
</dbReference>
<dbReference type="Gene3D" id="3.40.190.10">
    <property type="entry name" value="Periplasmic binding protein-like II"/>
    <property type="match status" value="1"/>
</dbReference>
<evidence type="ECO:0000256" key="2">
    <source>
        <dbReference type="SAM" id="SignalP"/>
    </source>
</evidence>
<dbReference type="AlphaFoldDB" id="A0AAU7LNN9"/>
<feature type="signal peptide" evidence="2">
    <location>
        <begin position="1"/>
        <end position="26"/>
    </location>
</feature>
<dbReference type="PIRSF" id="PIRSF017082">
    <property type="entry name" value="YflP"/>
    <property type="match status" value="1"/>
</dbReference>
<dbReference type="Pfam" id="PF03401">
    <property type="entry name" value="TctC"/>
    <property type="match status" value="1"/>
</dbReference>
<reference evidence="3" key="1">
    <citation type="submission" date="2024-05" db="EMBL/GenBank/DDBJ databases">
        <authorList>
            <person name="Bunk B."/>
            <person name="Swiderski J."/>
            <person name="Sproer C."/>
            <person name="Thiel V."/>
        </authorList>
    </citation>
    <scope>NUCLEOTIDE SEQUENCE</scope>
    <source>
        <strain evidence="3">DSM 17735</strain>
    </source>
</reference>
<name>A0AAU7LNN9_9BURK</name>
<comment type="similarity">
    <text evidence="1">Belongs to the UPF0065 (bug) family.</text>
</comment>
<dbReference type="SUPFAM" id="SSF53850">
    <property type="entry name" value="Periplasmic binding protein-like II"/>
    <property type="match status" value="1"/>
</dbReference>
<accession>A0AAU7LNN9</accession>
<dbReference type="RefSeq" id="WP_349277677.1">
    <property type="nucleotide sequence ID" value="NZ_CBCSCU010000003.1"/>
</dbReference>
<keyword evidence="2" id="KW-0732">Signal</keyword>
<feature type="chain" id="PRO_5043728202" evidence="2">
    <location>
        <begin position="27"/>
        <end position="334"/>
    </location>
</feature>
<dbReference type="InterPro" id="IPR005064">
    <property type="entry name" value="BUG"/>
</dbReference>